<evidence type="ECO:0000313" key="2">
    <source>
        <dbReference type="EMBL" id="CAL6113598.1"/>
    </source>
</evidence>
<evidence type="ECO:0000313" key="3">
    <source>
        <dbReference type="Proteomes" id="UP001642409"/>
    </source>
</evidence>
<keyword evidence="3" id="KW-1185">Reference proteome</keyword>
<reference evidence="1" key="1">
    <citation type="submission" date="2023-06" db="EMBL/GenBank/DDBJ databases">
        <authorList>
            <person name="Kurt Z."/>
        </authorList>
    </citation>
    <scope>NUCLEOTIDE SEQUENCE</scope>
</reference>
<proteinExistence type="predicted"/>
<dbReference type="AlphaFoldDB" id="A0AA86UPC5"/>
<name>A0AA86UPC5_9EUKA</name>
<dbReference type="Proteomes" id="UP001642409">
    <property type="component" value="Unassembled WGS sequence"/>
</dbReference>
<evidence type="ECO:0000313" key="1">
    <source>
        <dbReference type="EMBL" id="CAI9946183.1"/>
    </source>
</evidence>
<comment type="caution">
    <text evidence="1">The sequence shown here is derived from an EMBL/GenBank/DDBJ whole genome shotgun (WGS) entry which is preliminary data.</text>
</comment>
<protein>
    <submittedName>
        <fullName evidence="2">Hypothetical_protein</fullName>
    </submittedName>
</protein>
<sequence length="110" mass="13064">MQILAQQQNEQIVFQRQATPENCKQDIQFMTLFYPGLSLEQIRNNANTITRNFLTQKLLSTKRSPKQTPLARKSQWKFCEEVQRVITPCEIFGQRGCGWFLIDWLERKEI</sequence>
<accession>A0AA86UPC5</accession>
<dbReference type="EMBL" id="CATOUU010000758">
    <property type="protein sequence ID" value="CAI9946183.1"/>
    <property type="molecule type" value="Genomic_DNA"/>
</dbReference>
<gene>
    <name evidence="1" type="ORF">HINF_LOCUS33828</name>
    <name evidence="2" type="ORF">HINF_LOCUS77583</name>
</gene>
<reference evidence="2 3" key="2">
    <citation type="submission" date="2024-07" db="EMBL/GenBank/DDBJ databases">
        <authorList>
            <person name="Akdeniz Z."/>
        </authorList>
    </citation>
    <scope>NUCLEOTIDE SEQUENCE [LARGE SCALE GENOMIC DNA]</scope>
</reference>
<organism evidence="1">
    <name type="scientific">Hexamita inflata</name>
    <dbReference type="NCBI Taxonomy" id="28002"/>
    <lineage>
        <taxon>Eukaryota</taxon>
        <taxon>Metamonada</taxon>
        <taxon>Diplomonadida</taxon>
        <taxon>Hexamitidae</taxon>
        <taxon>Hexamitinae</taxon>
        <taxon>Hexamita</taxon>
    </lineage>
</organism>
<dbReference type="EMBL" id="CAXDID020000770">
    <property type="protein sequence ID" value="CAL6113598.1"/>
    <property type="molecule type" value="Genomic_DNA"/>
</dbReference>